<dbReference type="InterPro" id="IPR008983">
    <property type="entry name" value="Tumour_necrosis_fac-like_dom"/>
</dbReference>
<keyword evidence="2" id="KW-0964">Secreted</keyword>
<dbReference type="GO" id="GO:0005581">
    <property type="term" value="C:collagen trimer"/>
    <property type="evidence" value="ECO:0007669"/>
    <property type="project" value="UniProtKB-KW"/>
</dbReference>
<keyword evidence="5" id="KW-1185">Reference proteome</keyword>
<dbReference type="PANTHER" id="PTHR15427:SF33">
    <property type="entry name" value="COLLAGEN IV NC1 DOMAIN-CONTAINING PROTEIN"/>
    <property type="match status" value="1"/>
</dbReference>
<dbReference type="OrthoDB" id="6114751at2759"/>
<dbReference type="PROSITE" id="PS50871">
    <property type="entry name" value="C1Q"/>
    <property type="match status" value="1"/>
</dbReference>
<accession>A0A8S3T3R8</accession>
<dbReference type="InterPro" id="IPR050392">
    <property type="entry name" value="Collagen/C1q_domain"/>
</dbReference>
<dbReference type="InterPro" id="IPR001073">
    <property type="entry name" value="C1q_dom"/>
</dbReference>
<evidence type="ECO:0000259" key="3">
    <source>
        <dbReference type="PROSITE" id="PS50871"/>
    </source>
</evidence>
<organism evidence="4 5">
    <name type="scientific">Mytilus edulis</name>
    <name type="common">Blue mussel</name>
    <dbReference type="NCBI Taxonomy" id="6550"/>
    <lineage>
        <taxon>Eukaryota</taxon>
        <taxon>Metazoa</taxon>
        <taxon>Spiralia</taxon>
        <taxon>Lophotrochozoa</taxon>
        <taxon>Mollusca</taxon>
        <taxon>Bivalvia</taxon>
        <taxon>Autobranchia</taxon>
        <taxon>Pteriomorphia</taxon>
        <taxon>Mytilida</taxon>
        <taxon>Mytiloidea</taxon>
        <taxon>Mytilidae</taxon>
        <taxon>Mytilinae</taxon>
        <taxon>Mytilus</taxon>
    </lineage>
</organism>
<dbReference type="SMART" id="SM00110">
    <property type="entry name" value="C1Q"/>
    <property type="match status" value="1"/>
</dbReference>
<dbReference type="Pfam" id="PF00386">
    <property type="entry name" value="C1q"/>
    <property type="match status" value="1"/>
</dbReference>
<gene>
    <name evidence="4" type="ORF">MEDL_38310</name>
</gene>
<comment type="subcellular location">
    <subcellularLocation>
        <location evidence="1">Secreted</location>
    </subcellularLocation>
</comment>
<dbReference type="AlphaFoldDB" id="A0A8S3T3R8"/>
<sequence>MFSFVVTSCSYCSLQFVEKDERFSFKMKVIDLSYDTKEKSVVALKDIVSGEIIGTYLVVTKSHFDNRFHIVAFDGQKLFDINLQDDYVNAIQPGKIYQFNVMYPTSIAAKTISVQGQPKPIKMPPFGMFCALGKLAYTAFNDMLKVSPEEPYLDVGSNIPPPKSYLCQGDCIKKQLTSDGKTRCFISINSREMNLQYAGYGINGVHLDSFDGLPIEYDPDLAWRTYTLIFLVADPITVLAVLVVVICCNSPCFGRDIIKGRNEPLLFSQVGPYLRTGRRIIAFTAELSIDTKLGTNQAVVYNEVLLNKGDAYNRFHGHFTAPVRGIYLLSASMLVKQVGKHILLDMVHNGVTIAVLRSGSYYNTQSSRSFPVMLQRGDQVWMRTSSVAASSVGYTLIGKARSMYNSFSGVLLN</sequence>
<dbReference type="PRINTS" id="PR00007">
    <property type="entry name" value="COMPLEMNTC1Q"/>
</dbReference>
<dbReference type="Gene3D" id="2.60.120.40">
    <property type="match status" value="1"/>
</dbReference>
<dbReference type="EMBL" id="CAJPWZ010001838">
    <property type="protein sequence ID" value="CAG2225158.1"/>
    <property type="molecule type" value="Genomic_DNA"/>
</dbReference>
<proteinExistence type="predicted"/>
<protein>
    <submittedName>
        <fullName evidence="4">C1QL</fullName>
    </submittedName>
</protein>
<evidence type="ECO:0000256" key="2">
    <source>
        <dbReference type="ARBA" id="ARBA00022525"/>
    </source>
</evidence>
<dbReference type="Proteomes" id="UP000683360">
    <property type="component" value="Unassembled WGS sequence"/>
</dbReference>
<evidence type="ECO:0000256" key="1">
    <source>
        <dbReference type="ARBA" id="ARBA00004613"/>
    </source>
</evidence>
<dbReference type="SUPFAM" id="SSF49842">
    <property type="entry name" value="TNF-like"/>
    <property type="match status" value="1"/>
</dbReference>
<reference evidence="4" key="1">
    <citation type="submission" date="2021-03" db="EMBL/GenBank/DDBJ databases">
        <authorList>
            <person name="Bekaert M."/>
        </authorList>
    </citation>
    <scope>NUCLEOTIDE SEQUENCE</scope>
</reference>
<dbReference type="PANTHER" id="PTHR15427">
    <property type="entry name" value="EMILIN ELASTIN MICROFIBRIL INTERFACE-LOCATED PROTEIN ELASTIN MICROFIBRIL INTERFACER"/>
    <property type="match status" value="1"/>
</dbReference>
<evidence type="ECO:0000313" key="4">
    <source>
        <dbReference type="EMBL" id="CAG2225158.1"/>
    </source>
</evidence>
<comment type="caution">
    <text evidence="4">The sequence shown here is derived from an EMBL/GenBank/DDBJ whole genome shotgun (WGS) entry which is preliminary data.</text>
</comment>
<evidence type="ECO:0000313" key="5">
    <source>
        <dbReference type="Proteomes" id="UP000683360"/>
    </source>
</evidence>
<feature type="domain" description="C1q" evidence="3">
    <location>
        <begin position="276"/>
        <end position="413"/>
    </location>
</feature>
<name>A0A8S3T3R8_MYTED</name>